<sequence length="204" mass="22703">MRSFSVFLLLSTLLVMIPIAFTLPTPPLPVEIDIRLIRINGGGSILCEDFVDKEDLVPSLIDPHNEMWALNLDGIGYASKPSQDKWIKGGLKTYGVKTGILLGKLEVDSSKEEEARTKLIKALDKVSPTEMDVLYIYNLLALIETQALALPSLNQKIALREEYLPYMKVMLEKNGSGARVELTQEEKERYKQTLGHLFPGSGGN</sequence>
<comment type="caution">
    <text evidence="1">The sequence shown here is derived from an EMBL/GenBank/DDBJ whole genome shotgun (WGS) entry which is preliminary data.</text>
</comment>
<dbReference type="Proteomes" id="UP001163835">
    <property type="component" value="Unassembled WGS sequence"/>
</dbReference>
<gene>
    <name evidence="1" type="ORF">F5876DRAFT_67704</name>
</gene>
<accession>A0ACC1TT69</accession>
<keyword evidence="2" id="KW-1185">Reference proteome</keyword>
<evidence type="ECO:0000313" key="2">
    <source>
        <dbReference type="Proteomes" id="UP001163835"/>
    </source>
</evidence>
<reference evidence="1" key="1">
    <citation type="submission" date="2022-09" db="EMBL/GenBank/DDBJ databases">
        <title>A Global Phylogenomic Analysis of the Shiitake Genus Lentinula.</title>
        <authorList>
            <consortium name="DOE Joint Genome Institute"/>
            <person name="Sierra-Patev S."/>
            <person name="Min B."/>
            <person name="Naranjo-Ortiz M."/>
            <person name="Looney B."/>
            <person name="Konkel Z."/>
            <person name="Slot J.C."/>
            <person name="Sakamoto Y."/>
            <person name="Steenwyk J.L."/>
            <person name="Rokas A."/>
            <person name="Carro J."/>
            <person name="Camarero S."/>
            <person name="Ferreira P."/>
            <person name="Molpeceres G."/>
            <person name="Ruiz-Duenas F.J."/>
            <person name="Serrano A."/>
            <person name="Henrissat B."/>
            <person name="Drula E."/>
            <person name="Hughes K.W."/>
            <person name="Mata J.L."/>
            <person name="Ishikawa N.K."/>
            <person name="Vargas-Isla R."/>
            <person name="Ushijima S."/>
            <person name="Smith C.A."/>
            <person name="Ahrendt S."/>
            <person name="Andreopoulos W."/>
            <person name="He G."/>
            <person name="Labutti K."/>
            <person name="Lipzen A."/>
            <person name="Ng V."/>
            <person name="Riley R."/>
            <person name="Sandor L."/>
            <person name="Barry K."/>
            <person name="Martinez A.T."/>
            <person name="Xiao Y."/>
            <person name="Gibbons J.G."/>
            <person name="Terashima K."/>
            <person name="Grigoriev I.V."/>
            <person name="Hibbett D.S."/>
        </authorList>
    </citation>
    <scope>NUCLEOTIDE SEQUENCE</scope>
    <source>
        <strain evidence="1">TMI1499</strain>
    </source>
</reference>
<name>A0ACC1TT69_9AGAR</name>
<proteinExistence type="predicted"/>
<dbReference type="EMBL" id="MU795262">
    <property type="protein sequence ID" value="KAJ3807932.1"/>
    <property type="molecule type" value="Genomic_DNA"/>
</dbReference>
<evidence type="ECO:0000313" key="1">
    <source>
        <dbReference type="EMBL" id="KAJ3807932.1"/>
    </source>
</evidence>
<organism evidence="1 2">
    <name type="scientific">Lentinula aff. lateritia</name>
    <dbReference type="NCBI Taxonomy" id="2804960"/>
    <lineage>
        <taxon>Eukaryota</taxon>
        <taxon>Fungi</taxon>
        <taxon>Dikarya</taxon>
        <taxon>Basidiomycota</taxon>
        <taxon>Agaricomycotina</taxon>
        <taxon>Agaricomycetes</taxon>
        <taxon>Agaricomycetidae</taxon>
        <taxon>Agaricales</taxon>
        <taxon>Marasmiineae</taxon>
        <taxon>Omphalotaceae</taxon>
        <taxon>Lentinula</taxon>
    </lineage>
</organism>
<protein>
    <submittedName>
        <fullName evidence="1">Uncharacterized protein</fullName>
    </submittedName>
</protein>